<evidence type="ECO:0000256" key="2">
    <source>
        <dbReference type="ARBA" id="ARBA00009142"/>
    </source>
</evidence>
<feature type="transmembrane region" description="Helical" evidence="8">
    <location>
        <begin position="7"/>
        <end position="31"/>
    </location>
</feature>
<dbReference type="OrthoDB" id="8421744at2"/>
<dbReference type="EMBL" id="FNFO01000014">
    <property type="protein sequence ID" value="SDM48307.1"/>
    <property type="molecule type" value="Genomic_DNA"/>
</dbReference>
<evidence type="ECO:0000313" key="10">
    <source>
        <dbReference type="Proteomes" id="UP000198510"/>
    </source>
</evidence>
<evidence type="ECO:0000256" key="7">
    <source>
        <dbReference type="ARBA" id="ARBA00023136"/>
    </source>
</evidence>
<feature type="transmembrane region" description="Helical" evidence="8">
    <location>
        <begin position="194"/>
        <end position="215"/>
    </location>
</feature>
<keyword evidence="7 8" id="KW-0472">Membrane</keyword>
<evidence type="ECO:0000256" key="6">
    <source>
        <dbReference type="ARBA" id="ARBA00022989"/>
    </source>
</evidence>
<reference evidence="9 10" key="1">
    <citation type="submission" date="2016-10" db="EMBL/GenBank/DDBJ databases">
        <authorList>
            <person name="de Groot N.N."/>
        </authorList>
    </citation>
    <scope>NUCLEOTIDE SEQUENCE [LARGE SCALE GENOMIC DNA]</scope>
    <source>
        <strain evidence="9 10">DSM 25186</strain>
    </source>
</reference>
<feature type="transmembrane region" description="Helical" evidence="8">
    <location>
        <begin position="125"/>
        <end position="151"/>
    </location>
</feature>
<evidence type="ECO:0000256" key="4">
    <source>
        <dbReference type="ARBA" id="ARBA00022475"/>
    </source>
</evidence>
<feature type="transmembrane region" description="Helical" evidence="8">
    <location>
        <begin position="43"/>
        <end position="63"/>
    </location>
</feature>
<evidence type="ECO:0000256" key="5">
    <source>
        <dbReference type="ARBA" id="ARBA00022692"/>
    </source>
</evidence>
<gene>
    <name evidence="9" type="ORF">SAMN05421823_11449</name>
</gene>
<accession>A0A1G9TKR3</accession>
<dbReference type="AlphaFoldDB" id="A0A1G9TKR3"/>
<dbReference type="Pfam" id="PF01925">
    <property type="entry name" value="TauE"/>
    <property type="match status" value="1"/>
</dbReference>
<name>A0A1G9TKR3_9BACT</name>
<dbReference type="RefSeq" id="WP_089687884.1">
    <property type="nucleotide sequence ID" value="NZ_FNFO01000014.1"/>
</dbReference>
<dbReference type="InterPro" id="IPR052017">
    <property type="entry name" value="TSUP"/>
</dbReference>
<evidence type="ECO:0000256" key="1">
    <source>
        <dbReference type="ARBA" id="ARBA00004651"/>
    </source>
</evidence>
<evidence type="ECO:0000256" key="3">
    <source>
        <dbReference type="ARBA" id="ARBA00022448"/>
    </source>
</evidence>
<evidence type="ECO:0000256" key="8">
    <source>
        <dbReference type="RuleBase" id="RU363041"/>
    </source>
</evidence>
<dbReference type="PANTHER" id="PTHR30269">
    <property type="entry name" value="TRANSMEMBRANE PROTEIN YFCA"/>
    <property type="match status" value="1"/>
</dbReference>
<protein>
    <recommendedName>
        <fullName evidence="8">Probable membrane transporter protein</fullName>
    </recommendedName>
</protein>
<dbReference type="STRING" id="1075417.SAMN05421823_11449"/>
<sequence length="344" mass="37108">MISSTGILFAAALVAFSLSAISGGGAGLLLIPLLGGFLPTAQVPAALSLGTAVSSVSRLVTFFRAIRWDVVRWFVPAAVPAVAAGAWLLGYVNPQYLELLMGLFLVSNLPQLFRKPNSETSGAPLPAWGLSLIGLGAGFVSGLTGAVGVLFNRFYLRYGMEKEEIVATRAANELLLHLVKVGLYAHLGLLTGNALRLGGAVALAALGASWGMQWVLPRVRDTWFRRIGYAAMVVSGVFMLQASGRQLAQEAHLHLAVRAVEGGLETRVQWQATQWTLELEKQEGLALERTVARATLPPEVQQNVRAHQGMAPPHLIEEVFGWHTHHYEVHFRQPDGSERILDVA</sequence>
<evidence type="ECO:0000313" key="9">
    <source>
        <dbReference type="EMBL" id="SDM48307.1"/>
    </source>
</evidence>
<keyword evidence="3" id="KW-0813">Transport</keyword>
<comment type="similarity">
    <text evidence="2 8">Belongs to the 4-toluene sulfonate uptake permease (TSUP) (TC 2.A.102) family.</text>
</comment>
<dbReference type="GO" id="GO:0005886">
    <property type="term" value="C:plasma membrane"/>
    <property type="evidence" value="ECO:0007669"/>
    <property type="project" value="UniProtKB-SubCell"/>
</dbReference>
<keyword evidence="5 8" id="KW-0812">Transmembrane</keyword>
<organism evidence="9 10">
    <name type="scientific">Catalinimonas alkaloidigena</name>
    <dbReference type="NCBI Taxonomy" id="1075417"/>
    <lineage>
        <taxon>Bacteria</taxon>
        <taxon>Pseudomonadati</taxon>
        <taxon>Bacteroidota</taxon>
        <taxon>Cytophagia</taxon>
        <taxon>Cytophagales</taxon>
        <taxon>Catalimonadaceae</taxon>
        <taxon>Catalinimonas</taxon>
    </lineage>
</organism>
<proteinExistence type="inferred from homology"/>
<dbReference type="InterPro" id="IPR002781">
    <property type="entry name" value="TM_pro_TauE-like"/>
</dbReference>
<comment type="subcellular location">
    <subcellularLocation>
        <location evidence="1 8">Cell membrane</location>
        <topology evidence="1 8">Multi-pass membrane protein</topology>
    </subcellularLocation>
</comment>
<keyword evidence="6 8" id="KW-1133">Transmembrane helix</keyword>
<keyword evidence="10" id="KW-1185">Reference proteome</keyword>
<dbReference type="PANTHER" id="PTHR30269:SF37">
    <property type="entry name" value="MEMBRANE TRANSPORTER PROTEIN"/>
    <property type="match status" value="1"/>
</dbReference>
<feature type="transmembrane region" description="Helical" evidence="8">
    <location>
        <begin position="70"/>
        <end position="90"/>
    </location>
</feature>
<keyword evidence="4 8" id="KW-1003">Cell membrane</keyword>
<dbReference type="Proteomes" id="UP000198510">
    <property type="component" value="Unassembled WGS sequence"/>
</dbReference>